<keyword evidence="1" id="KW-1133">Transmembrane helix</keyword>
<name>X1S302_9ZZZZ</name>
<protein>
    <recommendedName>
        <fullName evidence="3">Type II secretion system protein GspF domain-containing protein</fullName>
    </recommendedName>
</protein>
<feature type="transmembrane region" description="Helical" evidence="1">
    <location>
        <begin position="99"/>
        <end position="119"/>
    </location>
</feature>
<proteinExistence type="predicted"/>
<keyword evidence="1" id="KW-0472">Membrane</keyword>
<organism evidence="2">
    <name type="scientific">marine sediment metagenome</name>
    <dbReference type="NCBI Taxonomy" id="412755"/>
    <lineage>
        <taxon>unclassified sequences</taxon>
        <taxon>metagenomes</taxon>
        <taxon>ecological metagenomes</taxon>
    </lineage>
</organism>
<dbReference type="PANTHER" id="PTHR30012">
    <property type="entry name" value="GENERAL SECRETION PATHWAY PROTEIN"/>
    <property type="match status" value="1"/>
</dbReference>
<dbReference type="InterPro" id="IPR003004">
    <property type="entry name" value="GspF/PilC"/>
</dbReference>
<accession>X1S302</accession>
<feature type="transmembrane region" description="Helical" evidence="1">
    <location>
        <begin position="40"/>
        <end position="62"/>
    </location>
</feature>
<dbReference type="PANTHER" id="PTHR30012:SF0">
    <property type="entry name" value="TYPE II SECRETION SYSTEM PROTEIN F-RELATED"/>
    <property type="match status" value="1"/>
</dbReference>
<comment type="caution">
    <text evidence="2">The sequence shown here is derived from an EMBL/GenBank/DDBJ whole genome shotgun (WGS) entry which is preliminary data.</text>
</comment>
<evidence type="ECO:0000313" key="2">
    <source>
        <dbReference type="EMBL" id="GAI73511.1"/>
    </source>
</evidence>
<reference evidence="2" key="1">
    <citation type="journal article" date="2014" name="Front. Microbiol.">
        <title>High frequency of phylogenetically diverse reductive dehalogenase-homologous genes in deep subseafloor sedimentary metagenomes.</title>
        <authorList>
            <person name="Kawai M."/>
            <person name="Futagami T."/>
            <person name="Toyoda A."/>
            <person name="Takaki Y."/>
            <person name="Nishi S."/>
            <person name="Hori S."/>
            <person name="Arai W."/>
            <person name="Tsubouchi T."/>
            <person name="Morono Y."/>
            <person name="Uchiyama I."/>
            <person name="Ito T."/>
            <person name="Fujiyama A."/>
            <person name="Inagaki F."/>
            <person name="Takami H."/>
        </authorList>
    </citation>
    <scope>NUCLEOTIDE SEQUENCE</scope>
    <source>
        <strain evidence="2">Expedition CK06-06</strain>
    </source>
</reference>
<dbReference type="AlphaFoldDB" id="X1S302"/>
<keyword evidence="1" id="KW-0812">Transmembrane</keyword>
<gene>
    <name evidence="2" type="ORF">S12H4_20095</name>
</gene>
<dbReference type="EMBL" id="BARW01010136">
    <property type="protein sequence ID" value="GAI73511.1"/>
    <property type="molecule type" value="Genomic_DNA"/>
</dbReference>
<sequence length="245" mass="27171">MAMIAAAEPINQLPSALRSIEADMAARSEESRRVEPVQPFYPLVLLCIVGFQVWGILTFVMPNFSSVLAEMTEGAQLPAATRLLIGITSFIAWDHGALFGVALAFVVLVVVPLSIYLRFRQRRPGRPYLLSQIGDFFKWHLPVTHWFERNYAMVQATGMLRLSLNAGRTVNDAIANTLDLDVNNCFRKPLARWLEKVEAGENIAEAAKQSGLGGGLAWAFDQQSDPANTLTVLETLESLYRANYS</sequence>
<feature type="non-terminal residue" evidence="2">
    <location>
        <position position="245"/>
    </location>
</feature>
<evidence type="ECO:0008006" key="3">
    <source>
        <dbReference type="Google" id="ProtNLM"/>
    </source>
</evidence>
<evidence type="ECO:0000256" key="1">
    <source>
        <dbReference type="SAM" id="Phobius"/>
    </source>
</evidence>